<dbReference type="EMBL" id="QTPM01000121">
    <property type="protein sequence ID" value="RQY77516.1"/>
    <property type="molecule type" value="Genomic_DNA"/>
</dbReference>
<comment type="caution">
    <text evidence="1">The sequence shown here is derived from an EMBL/GenBank/DDBJ whole genome shotgun (WGS) entry which is preliminary data.</text>
</comment>
<name>A0ABX9YEH2_9BURK</name>
<reference evidence="1 2" key="1">
    <citation type="submission" date="2018-08" db="EMBL/GenBank/DDBJ databases">
        <title>Comparative analysis of Burkholderia isolates from Puerto Rico.</title>
        <authorList>
            <person name="Hall C."/>
            <person name="Sahl J."/>
            <person name="Wagner D."/>
        </authorList>
    </citation>
    <scope>NUCLEOTIDE SEQUENCE [LARGE SCALE GENOMIC DNA]</scope>
    <source>
        <strain evidence="1 2">Bp8966</strain>
    </source>
</reference>
<evidence type="ECO:0008006" key="3">
    <source>
        <dbReference type="Google" id="ProtNLM"/>
    </source>
</evidence>
<sequence>MICPRCEQDEIVEARIKANACMIYICPECDATWFSVDEINSRNFIDYGTYMKSIGLSQLWDELEVIKQI</sequence>
<evidence type="ECO:0000313" key="2">
    <source>
        <dbReference type="Proteomes" id="UP000281098"/>
    </source>
</evidence>
<accession>A0ABX9YEH2</accession>
<proteinExistence type="predicted"/>
<keyword evidence="2" id="KW-1185">Reference proteome</keyword>
<protein>
    <recommendedName>
        <fullName evidence="3">Transcription factor zinc-finger domain-containing protein</fullName>
    </recommendedName>
</protein>
<evidence type="ECO:0000313" key="1">
    <source>
        <dbReference type="EMBL" id="RQY77516.1"/>
    </source>
</evidence>
<organism evidence="1 2">
    <name type="scientific">Burkholderia stagnalis</name>
    <dbReference type="NCBI Taxonomy" id="1503054"/>
    <lineage>
        <taxon>Bacteria</taxon>
        <taxon>Pseudomonadati</taxon>
        <taxon>Pseudomonadota</taxon>
        <taxon>Betaproteobacteria</taxon>
        <taxon>Burkholderiales</taxon>
        <taxon>Burkholderiaceae</taxon>
        <taxon>Burkholderia</taxon>
        <taxon>Burkholderia cepacia complex</taxon>
    </lineage>
</organism>
<dbReference type="Proteomes" id="UP000281098">
    <property type="component" value="Unassembled WGS sequence"/>
</dbReference>
<gene>
    <name evidence="1" type="ORF">DF017_36825</name>
</gene>